<dbReference type="Gene3D" id="1.25.40.370">
    <property type="match status" value="1"/>
</dbReference>
<dbReference type="HOGENOM" id="CLU_001669_0_0_1"/>
<dbReference type="InterPro" id="IPR019775">
    <property type="entry name" value="WD40_repeat_CS"/>
</dbReference>
<dbReference type="EMBL" id="JH817826">
    <property type="protein sequence ID" value="EKC40096.1"/>
    <property type="molecule type" value="Genomic_DNA"/>
</dbReference>
<feature type="compositionally biased region" description="Acidic residues" evidence="1">
    <location>
        <begin position="211"/>
        <end position="226"/>
    </location>
</feature>
<evidence type="ECO:0000259" key="2">
    <source>
        <dbReference type="SMART" id="SM00382"/>
    </source>
</evidence>
<feature type="region of interest" description="Disordered" evidence="1">
    <location>
        <begin position="89"/>
        <end position="122"/>
    </location>
</feature>
<dbReference type="CDD" id="cd00009">
    <property type="entry name" value="AAA"/>
    <property type="match status" value="1"/>
</dbReference>
<dbReference type="PROSITE" id="PS50294">
    <property type="entry name" value="WD_REPEATS_REGION"/>
    <property type="match status" value="1"/>
</dbReference>
<evidence type="ECO:0000256" key="1">
    <source>
        <dbReference type="SAM" id="MobiDB-lite"/>
    </source>
</evidence>
<dbReference type="Pfam" id="PF00400">
    <property type="entry name" value="WD40"/>
    <property type="match status" value="1"/>
</dbReference>
<dbReference type="InterPro" id="IPR001680">
    <property type="entry name" value="WD40_rpt"/>
</dbReference>
<dbReference type="SMART" id="SM00382">
    <property type="entry name" value="AAA"/>
    <property type="match status" value="1"/>
</dbReference>
<gene>
    <name evidence="3" type="ORF">CGI_10026127</name>
</gene>
<dbReference type="Pfam" id="PF25469">
    <property type="entry name" value="WHD_NWD1"/>
    <property type="match status" value="1"/>
</dbReference>
<organism evidence="3">
    <name type="scientific">Magallana gigas</name>
    <name type="common">Pacific oyster</name>
    <name type="synonym">Crassostrea gigas</name>
    <dbReference type="NCBI Taxonomy" id="29159"/>
    <lineage>
        <taxon>Eukaryota</taxon>
        <taxon>Metazoa</taxon>
        <taxon>Spiralia</taxon>
        <taxon>Lophotrochozoa</taxon>
        <taxon>Mollusca</taxon>
        <taxon>Bivalvia</taxon>
        <taxon>Autobranchia</taxon>
        <taxon>Pteriomorphia</taxon>
        <taxon>Ostreida</taxon>
        <taxon>Ostreoidea</taxon>
        <taxon>Ostreidae</taxon>
        <taxon>Magallana</taxon>
    </lineage>
</organism>
<dbReference type="InterPro" id="IPR011047">
    <property type="entry name" value="Quinoprotein_ADH-like_sf"/>
</dbReference>
<feature type="region of interest" description="Disordered" evidence="1">
    <location>
        <begin position="208"/>
        <end position="229"/>
    </location>
</feature>
<dbReference type="Gene3D" id="2.130.10.10">
    <property type="entry name" value="YVTN repeat-like/Quinoprotein amine dehydrogenase"/>
    <property type="match status" value="3"/>
</dbReference>
<dbReference type="SMART" id="SM00320">
    <property type="entry name" value="WD40"/>
    <property type="match status" value="4"/>
</dbReference>
<feature type="compositionally biased region" description="Polar residues" evidence="1">
    <location>
        <begin position="244"/>
        <end position="254"/>
    </location>
</feature>
<dbReference type="InterPro" id="IPR057588">
    <property type="entry name" value="NWD1/2-like_WH"/>
</dbReference>
<dbReference type="PROSITE" id="PS50082">
    <property type="entry name" value="WD_REPEATS_2"/>
    <property type="match status" value="1"/>
</dbReference>
<protein>
    <recommendedName>
        <fullName evidence="2">AAA+ ATPase domain-containing protein</fullName>
    </recommendedName>
</protein>
<dbReference type="Pfam" id="PF05729">
    <property type="entry name" value="NACHT"/>
    <property type="match status" value="1"/>
</dbReference>
<feature type="domain" description="AAA+ ATPase" evidence="2">
    <location>
        <begin position="764"/>
        <end position="923"/>
    </location>
</feature>
<sequence>MTDSRRRFCEQTMGFRHVIPQGMGLRREVSALDKKEAMFLSLGPKSHTVIGMRVSVKESRDGVRISKDIDKRVKLLIKAADEGRKRANALPPLPMEREPTFHRTPRGFVSLQNPDEAGESHWQKKYKRVSFEIDRKVVTHLRRKLNKRLDDKYQSTDAESDEEKKTEESVTKTNGKMNEKEDKNIFTKYSELGEKIPYRNQYRKSKLLSSDECEKEQVESQEDGEMNGDFPAKQVLPEIKDQVANGSDETTNGHLSDGDESDEELMTLSKVTANEEPDVNENFRELQVSPVQTPVVFRPITRHKARENSDNMADILKGDVHPPCVAENTEAERSTFIEKVYPELRTHCREHGFELQIHDLHWGLRDDSTDDHSLPSMCLNYLRKCQTSPSGGIVLVVLGNKYGSYILPSVIPVDDFHSIHEQSLHEWKQKVDKMRKRIAEIESASQDRDKKIQQGLTEGQIMEDTKKDHLKTQDLNIKLEETTGKESLNMFRNLADMVKREQQIIKALKVKEETMPSPHLLSQWYKLDENCLPPVYRLQNISSVIKEYSRGDARTRESGRIMWNETVQKLRKLLDQFADLAIKDEQSRKNYFSSSLEQELDQCLLNNDDVTEDVIVVNRNITDLLSNLGDSTMADYADLSSTQDKTLSEPQTSYMQKLKTEFIPEKVDNNHILNHEIEWSKGGVQPAQNRAHHLYLDRMSKQVLEVLKREFSCHITEHVQQIDPTSKLYQEISQHVSLCQERGRHFQGRRELLQTVKSYIRSKCRLPLILHGKAGCGKTALACKVALETQKWIKSHVIIRTVGRTTASRNVRTLLRSVCLQMSHIFGSKTEEVPMEFKGLVNDFAQRLGHASTADPLVLIFDAVDQLSDEHEGHKMSWLPKELPHNVKMIITTNPEEQFESFPGLMKVYGSNKDITIAIPNMPQEDAESILKYWLQHDNRELTQHQFDVIIKAYNKCSLPLYLKLAFMESKSWSSFTEIENCKLSETITKLAALKFGKLESKHGEPLVRRALGYITASREGIASIEMEDILSLDEAVMDDVMANYRPSKRRCPSVLWIRLLEDLSDLLTPTLTYGVITYVWAHSQFHQAADDRYLQNRDKAPSYHKVMAEYFQGVWASKPKPCTGSEKGVLRYVSKQPFYYEPCENNHDGSDRSYNVRKVNELPYHLLNSQQTAMYKSESLCHFEWIHAKLCGTSLRSLVEEYQTGLSVEPTDSELKMMSDVIQLSAKALSKDPRQLASQIVGRLATIIANDIPRAPGDPPRYPYIHALLKQAHEPSLPALIPSIRCLTEPGGILFDLLSGHTDPITAVEVTSDGGKAFTASKDNTMKMWDLRTGKVMKTIHDVGTNITRIRVGYNVAFVITVEENVIQVWNLRYSERVLRVDKYPDPPVIGMAGEGKYLCALFDGNNTLRTWNLNKAGYPMISEAHTENHRVYKDNSALIAPFSFDERILHASRGANCALVNNVRNGKQVLSLKCNDHSSAVISLGISRDYYIVACRQHYMQLHEIYQLELFDLKRGKYLRSVRGCIHDKIKDLHINYIGSHAIAICASEETNTSDIAVWNIETEDHKHLARHAGASVLGACADFKYCLTAGRNDKTLNIWNLTGKINQSMPRLKKQSGVYQIMSMTKNPRYAVARQFNNGPVSVWNIARAKQLKSAVRIERSLSDSSDIVVVRDTKVVVLTDKGIANAKDNARPVFQTVLIYDLLQKKFVKKIKKCFITPCPSHEYVMLKDEMLLGLSENRSHFVIWNLKNGQVEHRIRPMLKDLEKKIAETDVMSLAKDRCHTAKLTPWERRVESLSAKQRRRDAAVDIERQRVDELKKEISSSGIDRYLLSGDQKIAVASFFAHFMCVFDIENHTHMTTLESDTSMLSLLVASLTHTGNYLVQANYDEEQRTSYVTLWDCFEGVVKKRLKNESNVMALGISEDASKVIIGKGNKEIHIWEPQKTPSLRKIKNIDGLEFNELSKIFIVDNDTRAVVFAGDISVWDIERGVVLAVFSPDTKITCCHVVNSGRVITFGLHDIPEIVILKLMSSDMPSIEDEGEDMFGEKPAESSDEDEEEEDDG</sequence>
<dbReference type="InterPro" id="IPR027417">
    <property type="entry name" value="P-loop_NTPase"/>
</dbReference>
<dbReference type="PANTHER" id="PTHR19871:SF43">
    <property type="entry name" value="SI:CH211-212K18.6"/>
    <property type="match status" value="1"/>
</dbReference>
<dbReference type="InterPro" id="IPR007111">
    <property type="entry name" value="NACHT_NTPase"/>
</dbReference>
<feature type="region of interest" description="Disordered" evidence="1">
    <location>
        <begin position="152"/>
        <end position="174"/>
    </location>
</feature>
<dbReference type="InterPro" id="IPR003593">
    <property type="entry name" value="AAA+_ATPase"/>
</dbReference>
<dbReference type="PANTHER" id="PTHR19871">
    <property type="entry name" value="BETA TRANSDUCIN-RELATED PROTEIN"/>
    <property type="match status" value="1"/>
</dbReference>
<feature type="region of interest" description="Disordered" evidence="1">
    <location>
        <begin position="244"/>
        <end position="263"/>
    </location>
</feature>
<name>K1RYK2_MAGGI</name>
<dbReference type="InterPro" id="IPR015943">
    <property type="entry name" value="WD40/YVTN_repeat-like_dom_sf"/>
</dbReference>
<dbReference type="SUPFAM" id="SSF52540">
    <property type="entry name" value="P-loop containing nucleoside triphosphate hydrolases"/>
    <property type="match status" value="1"/>
</dbReference>
<feature type="compositionally biased region" description="Acidic residues" evidence="1">
    <location>
        <begin position="2054"/>
        <end position="2065"/>
    </location>
</feature>
<dbReference type="Gene3D" id="3.40.50.300">
    <property type="entry name" value="P-loop containing nucleotide triphosphate hydrolases"/>
    <property type="match status" value="1"/>
</dbReference>
<accession>K1RYK2</accession>
<feature type="region of interest" description="Disordered" evidence="1">
    <location>
        <begin position="2038"/>
        <end position="2065"/>
    </location>
</feature>
<proteinExistence type="predicted"/>
<evidence type="ECO:0000313" key="3">
    <source>
        <dbReference type="EMBL" id="EKC40096.1"/>
    </source>
</evidence>
<dbReference type="PROSITE" id="PS00678">
    <property type="entry name" value="WD_REPEATS_1"/>
    <property type="match status" value="1"/>
</dbReference>
<dbReference type="InterPro" id="IPR052752">
    <property type="entry name" value="NACHT-WD_repeat"/>
</dbReference>
<dbReference type="FunCoup" id="K1RYK2">
    <property type="interactions" value="20"/>
</dbReference>
<dbReference type="SUPFAM" id="SSF50998">
    <property type="entry name" value="Quinoprotein alcohol dehydrogenase-like"/>
    <property type="match status" value="2"/>
</dbReference>
<reference evidence="3" key="1">
    <citation type="journal article" date="2012" name="Nature">
        <title>The oyster genome reveals stress adaptation and complexity of shell formation.</title>
        <authorList>
            <person name="Zhang G."/>
            <person name="Fang X."/>
            <person name="Guo X."/>
            <person name="Li L."/>
            <person name="Luo R."/>
            <person name="Xu F."/>
            <person name="Yang P."/>
            <person name="Zhang L."/>
            <person name="Wang X."/>
            <person name="Qi H."/>
            <person name="Xiong Z."/>
            <person name="Que H."/>
            <person name="Xie Y."/>
            <person name="Holland P.W."/>
            <person name="Paps J."/>
            <person name="Zhu Y."/>
            <person name="Wu F."/>
            <person name="Chen Y."/>
            <person name="Wang J."/>
            <person name="Peng C."/>
            <person name="Meng J."/>
            <person name="Yang L."/>
            <person name="Liu J."/>
            <person name="Wen B."/>
            <person name="Zhang N."/>
            <person name="Huang Z."/>
            <person name="Zhu Q."/>
            <person name="Feng Y."/>
            <person name="Mount A."/>
            <person name="Hedgecock D."/>
            <person name="Xu Z."/>
            <person name="Liu Y."/>
            <person name="Domazet-Loso T."/>
            <person name="Du Y."/>
            <person name="Sun X."/>
            <person name="Zhang S."/>
            <person name="Liu B."/>
            <person name="Cheng P."/>
            <person name="Jiang X."/>
            <person name="Li J."/>
            <person name="Fan D."/>
            <person name="Wang W."/>
            <person name="Fu W."/>
            <person name="Wang T."/>
            <person name="Wang B."/>
            <person name="Zhang J."/>
            <person name="Peng Z."/>
            <person name="Li Y."/>
            <person name="Li N."/>
            <person name="Wang J."/>
            <person name="Chen M."/>
            <person name="He Y."/>
            <person name="Tan F."/>
            <person name="Song X."/>
            <person name="Zheng Q."/>
            <person name="Huang R."/>
            <person name="Yang H."/>
            <person name="Du X."/>
            <person name="Chen L."/>
            <person name="Yang M."/>
            <person name="Gaffney P.M."/>
            <person name="Wang S."/>
            <person name="Luo L."/>
            <person name="She Z."/>
            <person name="Ming Y."/>
            <person name="Huang W."/>
            <person name="Zhang S."/>
            <person name="Huang B."/>
            <person name="Zhang Y."/>
            <person name="Qu T."/>
            <person name="Ni P."/>
            <person name="Miao G."/>
            <person name="Wang J."/>
            <person name="Wang Q."/>
            <person name="Steinberg C.E."/>
            <person name="Wang H."/>
            <person name="Li N."/>
            <person name="Qian L."/>
            <person name="Zhang G."/>
            <person name="Li Y."/>
            <person name="Yang H."/>
            <person name="Liu X."/>
            <person name="Wang J."/>
            <person name="Yin Y."/>
            <person name="Wang J."/>
        </authorList>
    </citation>
    <scope>NUCLEOTIDE SEQUENCE [LARGE SCALE GENOMIC DNA]</scope>
    <source>
        <strain evidence="3">05x7-T-G4-1.051#20</strain>
    </source>
</reference>
<dbReference type="InParanoid" id="K1RYK2"/>